<evidence type="ECO:0000313" key="5">
    <source>
        <dbReference type="EMBL" id="SVB00058.1"/>
    </source>
</evidence>
<reference evidence="5" key="1">
    <citation type="submission" date="2018-05" db="EMBL/GenBank/DDBJ databases">
        <authorList>
            <person name="Lanie J.A."/>
            <person name="Ng W.-L."/>
            <person name="Kazmierczak K.M."/>
            <person name="Andrzejewski T.M."/>
            <person name="Davidsen T.M."/>
            <person name="Wayne K.J."/>
            <person name="Tettelin H."/>
            <person name="Glass J.I."/>
            <person name="Rusch D."/>
            <person name="Podicherti R."/>
            <person name="Tsui H.-C.T."/>
            <person name="Winkler M.E."/>
        </authorList>
    </citation>
    <scope>NUCLEOTIDE SEQUENCE</scope>
</reference>
<dbReference type="GO" id="GO:0006310">
    <property type="term" value="P:DNA recombination"/>
    <property type="evidence" value="ECO:0007669"/>
    <property type="project" value="InterPro"/>
</dbReference>
<protein>
    <recommendedName>
        <fullName evidence="6">Holliday junction DNA helicase RuvA C-terminal domain-containing protein</fullName>
    </recommendedName>
</protein>
<dbReference type="GO" id="GO:0003678">
    <property type="term" value="F:DNA helicase activity"/>
    <property type="evidence" value="ECO:0007669"/>
    <property type="project" value="InterPro"/>
</dbReference>
<proteinExistence type="inferred from homology"/>
<dbReference type="NCBIfam" id="TIGR00084">
    <property type="entry name" value="ruvA"/>
    <property type="match status" value="1"/>
</dbReference>
<organism evidence="5">
    <name type="scientific">marine metagenome</name>
    <dbReference type="NCBI Taxonomy" id="408172"/>
    <lineage>
        <taxon>unclassified sequences</taxon>
        <taxon>metagenomes</taxon>
        <taxon>ecological metagenomes</taxon>
    </lineage>
</organism>
<dbReference type="InterPro" id="IPR010994">
    <property type="entry name" value="RuvA_2-like"/>
</dbReference>
<keyword evidence="1" id="KW-0963">Cytoplasm</keyword>
<name>A0A382AEW9_9ZZZZ</name>
<evidence type="ECO:0000256" key="1">
    <source>
        <dbReference type="ARBA" id="ARBA00022490"/>
    </source>
</evidence>
<keyword evidence="4" id="KW-0234">DNA repair</keyword>
<dbReference type="Gene3D" id="1.10.150.20">
    <property type="entry name" value="5' to 3' exonuclease, C-terminal subdomain"/>
    <property type="match status" value="1"/>
</dbReference>
<feature type="non-terminal residue" evidence="5">
    <location>
        <position position="1"/>
    </location>
</feature>
<dbReference type="GO" id="GO:0006281">
    <property type="term" value="P:DNA repair"/>
    <property type="evidence" value="ECO:0007669"/>
    <property type="project" value="UniProtKB-KW"/>
</dbReference>
<evidence type="ECO:0008006" key="6">
    <source>
        <dbReference type="Google" id="ProtNLM"/>
    </source>
</evidence>
<gene>
    <name evidence="5" type="ORF">METZ01_LOCUS152912</name>
</gene>
<evidence type="ECO:0000256" key="3">
    <source>
        <dbReference type="ARBA" id="ARBA00023125"/>
    </source>
</evidence>
<keyword evidence="3" id="KW-0238">DNA-binding</keyword>
<keyword evidence="2" id="KW-0227">DNA damage</keyword>
<dbReference type="Pfam" id="PF14520">
    <property type="entry name" value="HHH_5"/>
    <property type="match status" value="1"/>
</dbReference>
<dbReference type="InterPro" id="IPR000085">
    <property type="entry name" value="RuvA"/>
</dbReference>
<accession>A0A382AEW9</accession>
<dbReference type="AlphaFoldDB" id="A0A382AEW9"/>
<dbReference type="GO" id="GO:0003677">
    <property type="term" value="F:DNA binding"/>
    <property type="evidence" value="ECO:0007669"/>
    <property type="project" value="UniProtKB-KW"/>
</dbReference>
<dbReference type="HAMAP" id="MF_00031">
    <property type="entry name" value="DNA_HJ_migration_RuvA"/>
    <property type="match status" value="1"/>
</dbReference>
<dbReference type="EMBL" id="UINC01025101">
    <property type="protein sequence ID" value="SVB00058.1"/>
    <property type="molecule type" value="Genomic_DNA"/>
</dbReference>
<dbReference type="SUPFAM" id="SSF47781">
    <property type="entry name" value="RuvA domain 2-like"/>
    <property type="match status" value="1"/>
</dbReference>
<evidence type="ECO:0000256" key="2">
    <source>
        <dbReference type="ARBA" id="ARBA00022763"/>
    </source>
</evidence>
<dbReference type="Gene3D" id="1.10.8.10">
    <property type="entry name" value="DNA helicase RuvA subunit, C-terminal domain"/>
    <property type="match status" value="1"/>
</dbReference>
<evidence type="ECO:0000256" key="4">
    <source>
        <dbReference type="ARBA" id="ARBA00023204"/>
    </source>
</evidence>
<sequence length="182" mass="20020">VINVGPINLSILIPSSDKYLSLKSGDDIKINTFLDVKEDSLTLIGFLESNERKLFQKLIIVKGVGSKVAISILSTITPDEIIESVASNNHNILKQVSGIGEKTAKLILLQLQGQLDNIPHKTNNLDLDTQIEATQAVQALGYPPDQIKKIINGINLSDQYKQSLTSEELIRIVLDKISITYD</sequence>